<reference evidence="1 2" key="1">
    <citation type="submission" date="2016-03" db="EMBL/GenBank/DDBJ databases">
        <title>Characterisation of pf16 and phiPMW: Two novel phages infecting Pseudomonas putida PpG1.</title>
        <authorList>
            <person name="Magill D.J."/>
            <person name="Krylov V.N."/>
            <person name="Shaburova O.V."/>
            <person name="Allen C.C.R."/>
            <person name="McGrath J.W."/>
            <person name="Quinn J.P."/>
            <person name="Kulakov L.A."/>
        </authorList>
    </citation>
    <scope>NUCLEOTIDE SEQUENCE [LARGE SCALE GENOMIC DNA]</scope>
</reference>
<accession>A0A1S5R3Q3</accession>
<dbReference type="Pfam" id="PF19698">
    <property type="entry name" value="DUF6197"/>
    <property type="match status" value="1"/>
</dbReference>
<proteinExistence type="predicted"/>
<evidence type="ECO:0000313" key="2">
    <source>
        <dbReference type="Proteomes" id="UP000225821"/>
    </source>
</evidence>
<dbReference type="EMBL" id="KU873925">
    <property type="protein sequence ID" value="AND74933.1"/>
    <property type="molecule type" value="Genomic_DNA"/>
</dbReference>
<protein>
    <submittedName>
        <fullName evidence="1">Uncharacterized protein</fullName>
    </submittedName>
</protein>
<evidence type="ECO:0000313" key="1">
    <source>
        <dbReference type="EMBL" id="AND74933.1"/>
    </source>
</evidence>
<dbReference type="InterPro" id="IPR045677">
    <property type="entry name" value="DUF6197"/>
</dbReference>
<organism evidence="1 2">
    <name type="scientific">Pseudomonas phage pf16</name>
    <dbReference type="NCBI Taxonomy" id="1815630"/>
    <lineage>
        <taxon>Viruses</taxon>
        <taxon>Duplodnaviria</taxon>
        <taxon>Heunggongvirae</taxon>
        <taxon>Uroviricota</taxon>
        <taxon>Caudoviricetes</taxon>
        <taxon>Chakrabartyvirus</taxon>
        <taxon>Chakrabartyvirus pf16</taxon>
    </lineage>
</organism>
<dbReference type="Proteomes" id="UP000225821">
    <property type="component" value="Segment"/>
</dbReference>
<gene>
    <name evidence="1" type="ORF">pf16_10</name>
</gene>
<sequence length="112" mass="12160">MKASEILTKARELLSDEKRWTQGYYALNEYNAQREAEDTDAVCFCSLGALAKVAGRSTGACYDNNGPDVDYLVKAVGGLSPVNIVNFNDSHDHAEVLTAFDKAIQLAQSEGN</sequence>
<keyword evidence="2" id="KW-1185">Reference proteome</keyword>
<name>A0A1S5R3Q3_9CAUD</name>